<dbReference type="SMART" id="SM00116">
    <property type="entry name" value="CBS"/>
    <property type="match status" value="2"/>
</dbReference>
<dbReference type="NCBIfam" id="TIGR00229">
    <property type="entry name" value="sensory_box"/>
    <property type="match status" value="3"/>
</dbReference>
<feature type="domain" description="PAC" evidence="12">
    <location>
        <begin position="507"/>
        <end position="559"/>
    </location>
</feature>
<feature type="domain" description="CBS" evidence="13">
    <location>
        <begin position="80"/>
        <end position="141"/>
    </location>
</feature>
<dbReference type="KEGG" id="hbq:QI031_00565"/>
<dbReference type="FunFam" id="3.30.565.10:FF:000006">
    <property type="entry name" value="Sensor histidine kinase WalK"/>
    <property type="match status" value="1"/>
</dbReference>
<comment type="catalytic activity">
    <reaction evidence="1">
        <text>ATP + protein L-histidine = ADP + protein N-phospho-L-histidine.</text>
        <dbReference type="EC" id="2.7.13.3"/>
    </reaction>
</comment>
<feature type="domain" description="PAC" evidence="12">
    <location>
        <begin position="378"/>
        <end position="430"/>
    </location>
</feature>
<dbReference type="PROSITE" id="PS50109">
    <property type="entry name" value="HIS_KIN"/>
    <property type="match status" value="1"/>
</dbReference>
<dbReference type="Pfam" id="PF02518">
    <property type="entry name" value="HATPase_c"/>
    <property type="match status" value="1"/>
</dbReference>
<dbReference type="Pfam" id="PF00571">
    <property type="entry name" value="CBS"/>
    <property type="match status" value="2"/>
</dbReference>
<dbReference type="CDD" id="cd00130">
    <property type="entry name" value="PAS"/>
    <property type="match status" value="2"/>
</dbReference>
<keyword evidence="5" id="KW-0418">Kinase</keyword>
<keyword evidence="8" id="KW-0129">CBS domain</keyword>
<dbReference type="RefSeq" id="WP_281483306.1">
    <property type="nucleotide sequence ID" value="NZ_CP124543.1"/>
</dbReference>
<dbReference type="PRINTS" id="PR00344">
    <property type="entry name" value="BCTRLSENSOR"/>
</dbReference>
<keyword evidence="15" id="KW-1185">Reference proteome</keyword>
<proteinExistence type="predicted"/>
<dbReference type="InterPro" id="IPR003661">
    <property type="entry name" value="HisK_dim/P_dom"/>
</dbReference>
<dbReference type="InterPro" id="IPR001610">
    <property type="entry name" value="PAC"/>
</dbReference>
<feature type="domain" description="CBS" evidence="13">
    <location>
        <begin position="16"/>
        <end position="71"/>
    </location>
</feature>
<dbReference type="InterPro" id="IPR000700">
    <property type="entry name" value="PAS-assoc_C"/>
</dbReference>
<evidence type="ECO:0000259" key="13">
    <source>
        <dbReference type="PROSITE" id="PS51371"/>
    </source>
</evidence>
<evidence type="ECO:0000256" key="7">
    <source>
        <dbReference type="ARBA" id="ARBA00055745"/>
    </source>
</evidence>
<dbReference type="Gene3D" id="3.30.565.10">
    <property type="entry name" value="Histidine kinase-like ATPase, C-terminal domain"/>
    <property type="match status" value="1"/>
</dbReference>
<dbReference type="Gene3D" id="3.30.450.20">
    <property type="entry name" value="PAS domain"/>
    <property type="match status" value="3"/>
</dbReference>
<dbReference type="PANTHER" id="PTHR43304">
    <property type="entry name" value="PHYTOCHROME-LIKE PROTEIN CPH1"/>
    <property type="match status" value="1"/>
</dbReference>
<evidence type="ECO:0000256" key="6">
    <source>
        <dbReference type="ARBA" id="ARBA00023012"/>
    </source>
</evidence>
<dbReference type="SUPFAM" id="SSF54631">
    <property type="entry name" value="CBS-domain pair"/>
    <property type="match status" value="1"/>
</dbReference>
<reference evidence="14 15" key="1">
    <citation type="journal article" date="2023" name="Limnol Oceanogr Lett">
        <title>Environmental adaptations by the intertidal Antarctic cyanobacterium Halotia branconii CENA392 as revealed using long-read genome sequencing.</title>
        <authorList>
            <person name="Dextro R.B."/>
            <person name="Delbaje E."/>
            <person name="Freitas P.N.N."/>
            <person name="Geraldes V."/>
            <person name="Pinto E."/>
            <person name="Long P.F."/>
            <person name="Fiore M.F."/>
        </authorList>
    </citation>
    <scope>NUCLEOTIDE SEQUENCE [LARGE SCALE GENOMIC DNA]</scope>
    <source>
        <strain evidence="14 15">CENA392</strain>
    </source>
</reference>
<organism evidence="14 15">
    <name type="scientific">Halotia branconii CENA392</name>
    <dbReference type="NCBI Taxonomy" id="1539056"/>
    <lineage>
        <taxon>Bacteria</taxon>
        <taxon>Bacillati</taxon>
        <taxon>Cyanobacteriota</taxon>
        <taxon>Cyanophyceae</taxon>
        <taxon>Nostocales</taxon>
        <taxon>Nodulariaceae</taxon>
        <taxon>Halotia</taxon>
    </lineage>
</organism>
<evidence type="ECO:0000259" key="10">
    <source>
        <dbReference type="PROSITE" id="PS50109"/>
    </source>
</evidence>
<evidence type="ECO:0000256" key="5">
    <source>
        <dbReference type="ARBA" id="ARBA00022777"/>
    </source>
</evidence>
<evidence type="ECO:0000256" key="2">
    <source>
        <dbReference type="ARBA" id="ARBA00012438"/>
    </source>
</evidence>
<dbReference type="Pfam" id="PF08447">
    <property type="entry name" value="PAS_3"/>
    <property type="match status" value="2"/>
</dbReference>
<evidence type="ECO:0000313" key="15">
    <source>
        <dbReference type="Proteomes" id="UP001223520"/>
    </source>
</evidence>
<evidence type="ECO:0000256" key="4">
    <source>
        <dbReference type="ARBA" id="ARBA00022679"/>
    </source>
</evidence>
<dbReference type="EC" id="2.7.13.3" evidence="2"/>
<feature type="domain" description="PAS" evidence="11">
    <location>
        <begin position="307"/>
        <end position="349"/>
    </location>
</feature>
<evidence type="ECO:0000259" key="12">
    <source>
        <dbReference type="PROSITE" id="PS50113"/>
    </source>
</evidence>
<evidence type="ECO:0000256" key="8">
    <source>
        <dbReference type="PROSITE-ProRule" id="PRU00703"/>
    </source>
</evidence>
<dbReference type="Gene3D" id="1.10.287.130">
    <property type="match status" value="1"/>
</dbReference>
<dbReference type="InterPro" id="IPR003594">
    <property type="entry name" value="HATPase_dom"/>
</dbReference>
<evidence type="ECO:0000256" key="9">
    <source>
        <dbReference type="SAM" id="Coils"/>
    </source>
</evidence>
<dbReference type="CDD" id="cd00075">
    <property type="entry name" value="HATPase"/>
    <property type="match status" value="1"/>
</dbReference>
<dbReference type="Pfam" id="PF08448">
    <property type="entry name" value="PAS_4"/>
    <property type="match status" value="1"/>
</dbReference>
<gene>
    <name evidence="14" type="ORF">QI031_00565</name>
</gene>
<dbReference type="InterPro" id="IPR013656">
    <property type="entry name" value="PAS_4"/>
</dbReference>
<accession>A0AAJ6NSS6</accession>
<dbReference type="PROSITE" id="PS50113">
    <property type="entry name" value="PAC"/>
    <property type="match status" value="3"/>
</dbReference>
<dbReference type="SMART" id="SM00387">
    <property type="entry name" value="HATPase_c"/>
    <property type="match status" value="1"/>
</dbReference>
<feature type="domain" description="PAS" evidence="11">
    <location>
        <begin position="431"/>
        <end position="505"/>
    </location>
</feature>
<dbReference type="SUPFAM" id="SSF47384">
    <property type="entry name" value="Homodimeric domain of signal transducing histidine kinase"/>
    <property type="match status" value="1"/>
</dbReference>
<dbReference type="InterPro" id="IPR035965">
    <property type="entry name" value="PAS-like_dom_sf"/>
</dbReference>
<dbReference type="InterPro" id="IPR036890">
    <property type="entry name" value="HATPase_C_sf"/>
</dbReference>
<evidence type="ECO:0000259" key="11">
    <source>
        <dbReference type="PROSITE" id="PS50112"/>
    </source>
</evidence>
<feature type="domain" description="Histidine kinase" evidence="10">
    <location>
        <begin position="577"/>
        <end position="793"/>
    </location>
</feature>
<comment type="function">
    <text evidence="7">Photoreceptor which exists in two forms that are reversibly interconvertible by light: the R form that absorbs maximally in the red region of the spectrum and the FR form that absorbs maximally in the far-red region.</text>
</comment>
<dbReference type="Pfam" id="PF00512">
    <property type="entry name" value="HisKA"/>
    <property type="match status" value="1"/>
</dbReference>
<evidence type="ECO:0000313" key="14">
    <source>
        <dbReference type="EMBL" id="WGV26050.1"/>
    </source>
</evidence>
<keyword evidence="3" id="KW-0597">Phosphoprotein</keyword>
<sequence length="797" mass="89451">MQALPQLLWLRCLKSIIDFSPLTVAPETSVLNAISLMTKQSTQILVVTSSQIVGCLTQQDILHLLASGVDFKTTKVSEVMHTSVITLKLSEFKNMATALSLLNQNNLVFLPIVDSQGQLVGTITSQSICRELSQPTSDYDLLVNHQKAKLDHEAVLETTGIPVFDVEAKFQNITACKQAESALRETQQQLQAILDNSSAVIYVIDTKNQFLLINRKFEQLFKITQDQIIGKSIYDIWSADIADGFAANNHQVVAGNISIEAEEVVPHEDGLHTYLSVKSPLKNADGLPYAVCSISTDITDRKIAEESLLRFCQAIESTSDAICMADITGKPIYVNSGFTELYEYTLKEFQAVGGALTIFQHPAQLQQVLMTIYKGEPWRGEVTMRSRSSHIMQIYLRAYVIKDTNGKIIGTVATHTDVTQRRQAEIALLVSQQRLQYLLDSSPAVIYTAKASGDFGGTFVSENVSTILGYEAKEMIEDSSFWASRIHPEDLPDVFTELSKVLEQEQYKLEYRFLHQDGSYRWLYDKGKLLRDDTGNPLELVGYLAEITDRKQLEQELRVALEKEKELSELKSRFVSMTSHEFRTPLSTILSSAELLEHYHQKWTEEKKLTHLRRIQTAVKRMTDMLNDVLVIGKVEAGNLEFKPKSFDLVAYCHELVAEMQLNFNYQRVINFISQDESASCCMDNKLLGHILSNLLSNAIKYSPANSAVKFTLACENGQAIFEIQDWGIGIPPEDLPHLFESFYRAQNVGNILGTGLGLAIVKRCVDIHQGEIFVTSKLEVGTLFTVTLPFNNRNIS</sequence>
<dbReference type="InterPro" id="IPR052162">
    <property type="entry name" value="Sensor_kinase/Photoreceptor"/>
</dbReference>
<feature type="coiled-coil region" evidence="9">
    <location>
        <begin position="544"/>
        <end position="573"/>
    </location>
</feature>
<dbReference type="InterPro" id="IPR036097">
    <property type="entry name" value="HisK_dim/P_sf"/>
</dbReference>
<evidence type="ECO:0000256" key="1">
    <source>
        <dbReference type="ARBA" id="ARBA00000085"/>
    </source>
</evidence>
<dbReference type="PROSITE" id="PS50112">
    <property type="entry name" value="PAS"/>
    <property type="match status" value="3"/>
</dbReference>
<keyword evidence="6" id="KW-0902">Two-component regulatory system</keyword>
<keyword evidence="4" id="KW-0808">Transferase</keyword>
<dbReference type="PROSITE" id="PS51371">
    <property type="entry name" value="CBS"/>
    <property type="match status" value="2"/>
</dbReference>
<dbReference type="InterPro" id="IPR046342">
    <property type="entry name" value="CBS_dom_sf"/>
</dbReference>
<dbReference type="InterPro" id="IPR004358">
    <property type="entry name" value="Sig_transdc_His_kin-like_C"/>
</dbReference>
<dbReference type="AlphaFoldDB" id="A0AAJ6NSS6"/>
<dbReference type="CDD" id="cd00082">
    <property type="entry name" value="HisKA"/>
    <property type="match status" value="1"/>
</dbReference>
<dbReference type="GO" id="GO:0000155">
    <property type="term" value="F:phosphorelay sensor kinase activity"/>
    <property type="evidence" value="ECO:0007669"/>
    <property type="project" value="InterPro"/>
</dbReference>
<dbReference type="SUPFAM" id="SSF55874">
    <property type="entry name" value="ATPase domain of HSP90 chaperone/DNA topoisomerase II/histidine kinase"/>
    <property type="match status" value="1"/>
</dbReference>
<dbReference type="InterPro" id="IPR000644">
    <property type="entry name" value="CBS_dom"/>
</dbReference>
<dbReference type="SMART" id="SM00388">
    <property type="entry name" value="HisKA"/>
    <property type="match status" value="1"/>
</dbReference>
<name>A0AAJ6NSS6_9CYAN</name>
<dbReference type="PANTHER" id="PTHR43304:SF1">
    <property type="entry name" value="PAC DOMAIN-CONTAINING PROTEIN"/>
    <property type="match status" value="1"/>
</dbReference>
<dbReference type="SMART" id="SM00091">
    <property type="entry name" value="PAS"/>
    <property type="match status" value="3"/>
</dbReference>
<feature type="domain" description="PAC" evidence="12">
    <location>
        <begin position="259"/>
        <end position="310"/>
    </location>
</feature>
<keyword evidence="9" id="KW-0175">Coiled coil</keyword>
<dbReference type="SUPFAM" id="SSF55785">
    <property type="entry name" value="PYP-like sensor domain (PAS domain)"/>
    <property type="match status" value="3"/>
</dbReference>
<dbReference type="EMBL" id="CP124543">
    <property type="protein sequence ID" value="WGV26050.1"/>
    <property type="molecule type" value="Genomic_DNA"/>
</dbReference>
<dbReference type="InterPro" id="IPR005467">
    <property type="entry name" value="His_kinase_dom"/>
</dbReference>
<dbReference type="InterPro" id="IPR013655">
    <property type="entry name" value="PAS_fold_3"/>
</dbReference>
<feature type="domain" description="PAS" evidence="11">
    <location>
        <begin position="186"/>
        <end position="256"/>
    </location>
</feature>
<dbReference type="Proteomes" id="UP001223520">
    <property type="component" value="Chromosome"/>
</dbReference>
<dbReference type="SMART" id="SM00086">
    <property type="entry name" value="PAC"/>
    <property type="match status" value="2"/>
</dbReference>
<protein>
    <recommendedName>
        <fullName evidence="2">histidine kinase</fullName>
        <ecNumber evidence="2">2.7.13.3</ecNumber>
    </recommendedName>
</protein>
<dbReference type="InterPro" id="IPR000014">
    <property type="entry name" value="PAS"/>
</dbReference>
<evidence type="ECO:0000256" key="3">
    <source>
        <dbReference type="ARBA" id="ARBA00022553"/>
    </source>
</evidence>
<dbReference type="Gene3D" id="3.10.580.10">
    <property type="entry name" value="CBS-domain"/>
    <property type="match status" value="1"/>
</dbReference>